<sequence>VSSRGSVVLAYSGSLDTSCIFVWLKEQGNDIIAYLGNIGQKEDFKEPGAKKVFIEDVSREFVEEFIWLAIQSSTLYEDHLLGSSLPRPCIARKQVEITQQEGAKCVSHGTTGKGNDQARFSSPATRWPPQIKVIATWCMFEFYNRFKCLNNLMEYAKPHGIPIPVTPKNPWSMDENLMHISYEAGILESPKNQAPPGCSTKTQDPAKIEFTKGVPVKVTNIKDGTIHQTSLELFMYLNEVAGKHRVGSIDIMDNRFIGMRSRGIYETPADTILYHAHLDIELVYTGFWHSPECECVHHLEGQVQLSVLKGQDSPLSLYNEELVNMNEPIDATGFININSLRLKEYHRVQNKVTAK</sequence>
<dbReference type="InterPro" id="IPR023434">
    <property type="entry name" value="Arginosuc_synth_type_1_subfam"/>
</dbReference>
<evidence type="ECO:0000256" key="5">
    <source>
        <dbReference type="ARBA" id="ARBA00022436"/>
    </source>
</evidence>
<dbReference type="InterPro" id="IPR048268">
    <property type="entry name" value="Arginosuc_syn_C"/>
</dbReference>
<dbReference type="InterPro" id="IPR018223">
    <property type="entry name" value="Arginosuc_synth_CS"/>
</dbReference>
<dbReference type="InterPro" id="IPR014729">
    <property type="entry name" value="Rossmann-like_a/b/a_fold"/>
</dbReference>
<dbReference type="UniPathway" id="UPA00068">
    <property type="reaction ID" value="UER00113"/>
</dbReference>
<dbReference type="PANTHER" id="PTHR11587:SF2">
    <property type="entry name" value="ARGININOSUCCINATE SYNTHASE"/>
    <property type="match status" value="1"/>
</dbReference>
<dbReference type="Gene3D" id="1.20.5.470">
    <property type="entry name" value="Single helix bin"/>
    <property type="match status" value="1"/>
</dbReference>
<dbReference type="STRING" id="9597.ENSPPAP00000010419"/>
<evidence type="ECO:0000256" key="1">
    <source>
        <dbReference type="ARBA" id="ARBA00004967"/>
    </source>
</evidence>
<dbReference type="AlphaFoldDB" id="A0A2R9A3W0"/>
<dbReference type="InterPro" id="IPR001518">
    <property type="entry name" value="Arginosuc_synth"/>
</dbReference>
<evidence type="ECO:0000313" key="15">
    <source>
        <dbReference type="Ensembl" id="ENSPPAP00000010419.1"/>
    </source>
</evidence>
<dbReference type="GeneTree" id="ENSGT00390000004524"/>
<dbReference type="SUPFAM" id="SSF52402">
    <property type="entry name" value="Adenine nucleotide alpha hydrolases-like"/>
    <property type="match status" value="1"/>
</dbReference>
<evidence type="ECO:0000259" key="13">
    <source>
        <dbReference type="Pfam" id="PF00764"/>
    </source>
</evidence>
<dbReference type="GO" id="GO:0004055">
    <property type="term" value="F:argininosuccinate synthase activity"/>
    <property type="evidence" value="ECO:0007669"/>
    <property type="project" value="UniProtKB-EC"/>
</dbReference>
<dbReference type="PROSITE" id="PS00565">
    <property type="entry name" value="ARGININOSUCCIN_SYN_2"/>
    <property type="match status" value="1"/>
</dbReference>
<dbReference type="Pfam" id="PF20979">
    <property type="entry name" value="Arginosuc_syn_C"/>
    <property type="match status" value="1"/>
</dbReference>
<keyword evidence="6" id="KW-0055">Arginine biosynthesis</keyword>
<keyword evidence="8" id="KW-0028">Amino-acid biosynthesis</keyword>
<keyword evidence="16" id="KW-1185">Reference proteome</keyword>
<dbReference type="UniPathway" id="UPA00158">
    <property type="reaction ID" value="UER00272"/>
</dbReference>
<name>A0A2R9A3W0_PANPA</name>
<dbReference type="EMBL" id="AJFE02113211">
    <property type="status" value="NOT_ANNOTATED_CDS"/>
    <property type="molecule type" value="Genomic_DNA"/>
</dbReference>
<dbReference type="Gene3D" id="3.90.1260.10">
    <property type="entry name" value="Argininosuccinate synthetase, chain A, domain 2"/>
    <property type="match status" value="1"/>
</dbReference>
<proteinExistence type="predicted"/>
<keyword evidence="7" id="KW-0436">Ligase</keyword>
<keyword evidence="9" id="KW-0547">Nucleotide-binding</keyword>
<dbReference type="Bgee" id="ENSPPAG00000028436">
    <property type="expression patterns" value="Expressed in liver"/>
</dbReference>
<accession>A0A2R9A3W0</accession>
<dbReference type="GO" id="GO:0000053">
    <property type="term" value="P:argininosuccinate metabolic process"/>
    <property type="evidence" value="ECO:0007669"/>
    <property type="project" value="TreeGrafter"/>
</dbReference>
<evidence type="ECO:0000256" key="9">
    <source>
        <dbReference type="ARBA" id="ARBA00022741"/>
    </source>
</evidence>
<dbReference type="SUPFAM" id="SSF69864">
    <property type="entry name" value="Argininosuccinate synthetase, C-terminal domain"/>
    <property type="match status" value="1"/>
</dbReference>
<evidence type="ECO:0000313" key="16">
    <source>
        <dbReference type="Proteomes" id="UP000240080"/>
    </source>
</evidence>
<feature type="domain" description="Arginosuccinate synthase-like N-terminal" evidence="13">
    <location>
        <begin position="7"/>
        <end position="162"/>
    </location>
</feature>
<reference evidence="15" key="2">
    <citation type="submission" date="2025-08" db="UniProtKB">
        <authorList>
            <consortium name="Ensembl"/>
        </authorList>
    </citation>
    <scope>IDENTIFICATION</scope>
</reference>
<reference evidence="15 16" key="1">
    <citation type="journal article" date="2012" name="Nature">
        <title>The bonobo genome compared with the chimpanzee and human genomes.</title>
        <authorList>
            <person name="Prufer K."/>
            <person name="Munch K."/>
            <person name="Hellmann I."/>
            <person name="Akagi K."/>
            <person name="Miller J.R."/>
            <person name="Walenz B."/>
            <person name="Koren S."/>
            <person name="Sutton G."/>
            <person name="Kodira C."/>
            <person name="Winer R."/>
            <person name="Knight J.R."/>
            <person name="Mullikin J.C."/>
            <person name="Meader S.J."/>
            <person name="Ponting C.P."/>
            <person name="Lunter G."/>
            <person name="Higashino S."/>
            <person name="Hobolth A."/>
            <person name="Dutheil J."/>
            <person name="Karakoc E."/>
            <person name="Alkan C."/>
            <person name="Sajjadian S."/>
            <person name="Catacchio C.R."/>
            <person name="Ventura M."/>
            <person name="Marques-Bonet T."/>
            <person name="Eichler E.E."/>
            <person name="Andre C."/>
            <person name="Atencia R."/>
            <person name="Mugisha L."/>
            <person name="Junhold J."/>
            <person name="Patterson N."/>
            <person name="Siebauer M."/>
            <person name="Good J.M."/>
            <person name="Fischer A."/>
            <person name="Ptak S.E."/>
            <person name="Lachmann M."/>
            <person name="Symer D.E."/>
            <person name="Mailund T."/>
            <person name="Schierup M.H."/>
            <person name="Andres A.M."/>
            <person name="Kelso J."/>
            <person name="Paabo S."/>
        </authorList>
    </citation>
    <scope>NUCLEOTIDE SEQUENCE [LARGE SCALE GENOMIC DNA]</scope>
</reference>
<evidence type="ECO:0000256" key="11">
    <source>
        <dbReference type="ARBA" id="ARBA00029916"/>
    </source>
</evidence>
<dbReference type="GO" id="GO:0006526">
    <property type="term" value="P:L-arginine biosynthetic process"/>
    <property type="evidence" value="ECO:0007669"/>
    <property type="project" value="UniProtKB-UniPathway"/>
</dbReference>
<evidence type="ECO:0000256" key="8">
    <source>
        <dbReference type="ARBA" id="ARBA00022605"/>
    </source>
</evidence>
<dbReference type="InterPro" id="IPR048267">
    <property type="entry name" value="Arginosuc_syn_N"/>
</dbReference>
<evidence type="ECO:0000256" key="12">
    <source>
        <dbReference type="ARBA" id="ARBA00049077"/>
    </source>
</evidence>
<dbReference type="EC" id="6.3.4.5" evidence="3"/>
<evidence type="ECO:0000256" key="10">
    <source>
        <dbReference type="ARBA" id="ARBA00022840"/>
    </source>
</evidence>
<dbReference type="Gene3D" id="3.40.50.620">
    <property type="entry name" value="HUPs"/>
    <property type="match status" value="1"/>
</dbReference>
<comment type="pathway">
    <text evidence="1">Amino-acid biosynthesis; L-arginine biosynthesis; L-arginine from L-ornithine and carbamoyl phosphate: step 2/3.</text>
</comment>
<evidence type="ECO:0000259" key="14">
    <source>
        <dbReference type="Pfam" id="PF20979"/>
    </source>
</evidence>
<dbReference type="FunFam" id="3.40.50.620:FF:000019">
    <property type="entry name" value="Argininosuccinate synthase"/>
    <property type="match status" value="1"/>
</dbReference>
<reference evidence="15" key="3">
    <citation type="submission" date="2025-09" db="UniProtKB">
        <authorList>
            <consortium name="Ensembl"/>
        </authorList>
    </citation>
    <scope>IDENTIFICATION</scope>
</reference>
<evidence type="ECO:0000256" key="3">
    <source>
        <dbReference type="ARBA" id="ARBA00012286"/>
    </source>
</evidence>
<dbReference type="GO" id="GO:0005524">
    <property type="term" value="F:ATP binding"/>
    <property type="evidence" value="ECO:0007669"/>
    <property type="project" value="UniProtKB-KW"/>
</dbReference>
<dbReference type="PANTHER" id="PTHR11587">
    <property type="entry name" value="ARGININOSUCCINATE SYNTHASE"/>
    <property type="match status" value="1"/>
</dbReference>
<dbReference type="Ensembl" id="ENSPPAT00000033069.1">
    <property type="protein sequence ID" value="ENSPPAP00000010419.1"/>
    <property type="gene ID" value="ENSPPAG00000028436.1"/>
</dbReference>
<evidence type="ECO:0000256" key="4">
    <source>
        <dbReference type="ARBA" id="ARBA00014810"/>
    </source>
</evidence>
<dbReference type="InterPro" id="IPR024074">
    <property type="entry name" value="AS_cat/multimer_dom_body"/>
</dbReference>
<protein>
    <recommendedName>
        <fullName evidence="4">Argininosuccinate synthase</fullName>
        <ecNumber evidence="3">6.3.4.5</ecNumber>
    </recommendedName>
    <alternativeName>
        <fullName evidence="11">Citrulline--aspartate ligase</fullName>
    </alternativeName>
</protein>
<dbReference type="OMA" id="PECECVH"/>
<evidence type="ECO:0000256" key="2">
    <source>
        <dbReference type="ARBA" id="ARBA00005154"/>
    </source>
</evidence>
<organism evidence="15 16">
    <name type="scientific">Pan paniscus</name>
    <name type="common">Pygmy chimpanzee</name>
    <name type="synonym">Bonobo</name>
    <dbReference type="NCBI Taxonomy" id="9597"/>
    <lineage>
        <taxon>Eukaryota</taxon>
        <taxon>Metazoa</taxon>
        <taxon>Chordata</taxon>
        <taxon>Craniata</taxon>
        <taxon>Vertebrata</taxon>
        <taxon>Euteleostomi</taxon>
        <taxon>Mammalia</taxon>
        <taxon>Eutheria</taxon>
        <taxon>Euarchontoglires</taxon>
        <taxon>Primates</taxon>
        <taxon>Haplorrhini</taxon>
        <taxon>Catarrhini</taxon>
        <taxon>Hominidae</taxon>
        <taxon>Pan</taxon>
    </lineage>
</organism>
<evidence type="ECO:0000256" key="6">
    <source>
        <dbReference type="ARBA" id="ARBA00022571"/>
    </source>
</evidence>
<comment type="pathway">
    <text evidence="2">Nitrogen metabolism; urea cycle; (N(omega)-L-arginino)succinate from L-aspartate and L-citrulline: step 1/1.</text>
</comment>
<feature type="domain" description="Arginosuccinate synthase C-terminal" evidence="14">
    <location>
        <begin position="171"/>
        <end position="281"/>
    </location>
</feature>
<dbReference type="Proteomes" id="UP000240080">
    <property type="component" value="Chromosome 3"/>
</dbReference>
<keyword evidence="5" id="KW-0835">Urea cycle</keyword>
<keyword evidence="10" id="KW-0067">ATP-binding</keyword>
<comment type="catalytic activity">
    <reaction evidence="12">
        <text>L-citrulline + L-aspartate + ATP = 2-(N(omega)-L-arginino)succinate + AMP + diphosphate + H(+)</text>
        <dbReference type="Rhea" id="RHEA:10932"/>
        <dbReference type="ChEBI" id="CHEBI:15378"/>
        <dbReference type="ChEBI" id="CHEBI:29991"/>
        <dbReference type="ChEBI" id="CHEBI:30616"/>
        <dbReference type="ChEBI" id="CHEBI:33019"/>
        <dbReference type="ChEBI" id="CHEBI:57472"/>
        <dbReference type="ChEBI" id="CHEBI:57743"/>
        <dbReference type="ChEBI" id="CHEBI:456215"/>
        <dbReference type="EC" id="6.3.4.5"/>
    </reaction>
</comment>
<dbReference type="CDD" id="cd01999">
    <property type="entry name" value="ASS"/>
    <property type="match status" value="1"/>
</dbReference>
<dbReference type="Pfam" id="PF00764">
    <property type="entry name" value="Arginosuc_synth"/>
    <property type="match status" value="1"/>
</dbReference>
<dbReference type="GO" id="GO:0005737">
    <property type="term" value="C:cytoplasm"/>
    <property type="evidence" value="ECO:0007669"/>
    <property type="project" value="TreeGrafter"/>
</dbReference>
<dbReference type="GO" id="GO:0000050">
    <property type="term" value="P:urea cycle"/>
    <property type="evidence" value="ECO:0007669"/>
    <property type="project" value="UniProtKB-UniPathway"/>
</dbReference>
<evidence type="ECO:0000256" key="7">
    <source>
        <dbReference type="ARBA" id="ARBA00022598"/>
    </source>
</evidence>